<proteinExistence type="predicted"/>
<keyword evidence="1" id="KW-0732">Signal</keyword>
<gene>
    <name evidence="2" type="ORF">QU24_23015</name>
</gene>
<evidence type="ECO:0000313" key="2">
    <source>
        <dbReference type="EMBL" id="KHJ65753.1"/>
    </source>
</evidence>
<feature type="signal peptide" evidence="1">
    <location>
        <begin position="1"/>
        <end position="18"/>
    </location>
</feature>
<comment type="caution">
    <text evidence="2">The sequence shown here is derived from an EMBL/GenBank/DDBJ whole genome shotgun (WGS) entry which is preliminary data.</text>
</comment>
<sequence length="186" mass="20787">MKLSLVIAALRARCPRFAGNVAGAAEFKAIPETGKMKLPAAYVVPTEDITAEQKSLTDYWQNVTEGFAVVVVLDNTRDERGQASGYDAVHDVRGEIWKALLGWEPDEDAGPVAYSGGQLLDMDRGRLYYQFEFMLTREITGEMTRQQDDLNALDEFSEIDVDVDFIGKDQKPDGIIEHKLRVNLSE</sequence>
<accession>A0A0B1QYA7</accession>
<feature type="chain" id="PRO_5002063246" description="Phage protein" evidence="1">
    <location>
        <begin position="19"/>
        <end position="186"/>
    </location>
</feature>
<organism evidence="2 3">
    <name type="scientific">Pantoea rodasii</name>
    <dbReference type="NCBI Taxonomy" id="1076549"/>
    <lineage>
        <taxon>Bacteria</taxon>
        <taxon>Pseudomonadati</taxon>
        <taxon>Pseudomonadota</taxon>
        <taxon>Gammaproteobacteria</taxon>
        <taxon>Enterobacterales</taxon>
        <taxon>Erwiniaceae</taxon>
        <taxon>Pantoea</taxon>
    </lineage>
</organism>
<dbReference type="AlphaFoldDB" id="A0A0B1QYA7"/>
<dbReference type="RefSeq" id="WP_039335987.1">
    <property type="nucleotide sequence ID" value="NZ_JTJJ01000111.1"/>
</dbReference>
<dbReference type="InterPro" id="IPR056912">
    <property type="entry name" value="Phage_JBD30_tail_term-like"/>
</dbReference>
<dbReference type="EMBL" id="JTJJ01000111">
    <property type="protein sequence ID" value="KHJ65753.1"/>
    <property type="molecule type" value="Genomic_DNA"/>
</dbReference>
<protein>
    <recommendedName>
        <fullName evidence="4">Phage protein</fullName>
    </recommendedName>
</protein>
<evidence type="ECO:0000313" key="3">
    <source>
        <dbReference type="Proteomes" id="UP000030853"/>
    </source>
</evidence>
<evidence type="ECO:0008006" key="4">
    <source>
        <dbReference type="Google" id="ProtNLM"/>
    </source>
</evidence>
<dbReference type="Pfam" id="PF23840">
    <property type="entry name" value="Phage_tail_terminator"/>
    <property type="match status" value="1"/>
</dbReference>
<evidence type="ECO:0000256" key="1">
    <source>
        <dbReference type="SAM" id="SignalP"/>
    </source>
</evidence>
<reference evidence="2 3" key="1">
    <citation type="submission" date="2014-11" db="EMBL/GenBank/DDBJ databases">
        <title>Genome sequencing of Pantoea rodasii ND03.</title>
        <authorList>
            <person name="Muhamad Yunos N.Y."/>
            <person name="Chan K.-G."/>
        </authorList>
    </citation>
    <scope>NUCLEOTIDE SEQUENCE [LARGE SCALE GENOMIC DNA]</scope>
    <source>
        <strain evidence="2 3">ND03</strain>
    </source>
</reference>
<name>A0A0B1QYA7_9GAMM</name>
<dbReference type="Proteomes" id="UP000030853">
    <property type="component" value="Unassembled WGS sequence"/>
</dbReference>